<feature type="compositionally biased region" description="Basic and acidic residues" evidence="1">
    <location>
        <begin position="17"/>
        <end position="41"/>
    </location>
</feature>
<keyword evidence="3" id="KW-1185">Reference proteome</keyword>
<name>A0ABU0Q1J9_STRAH</name>
<organism evidence="2 3">
    <name type="scientific">Streptomyces achromogenes</name>
    <dbReference type="NCBI Taxonomy" id="67255"/>
    <lineage>
        <taxon>Bacteria</taxon>
        <taxon>Bacillati</taxon>
        <taxon>Actinomycetota</taxon>
        <taxon>Actinomycetes</taxon>
        <taxon>Kitasatosporales</taxon>
        <taxon>Streptomycetaceae</taxon>
        <taxon>Streptomyces</taxon>
    </lineage>
</organism>
<protein>
    <submittedName>
        <fullName evidence="2">Uncharacterized protein</fullName>
    </submittedName>
</protein>
<feature type="region of interest" description="Disordered" evidence="1">
    <location>
        <begin position="80"/>
        <end position="138"/>
    </location>
</feature>
<feature type="compositionally biased region" description="Basic and acidic residues" evidence="1">
    <location>
        <begin position="80"/>
        <end position="102"/>
    </location>
</feature>
<gene>
    <name evidence="2" type="ORF">QFZ56_003490</name>
</gene>
<comment type="caution">
    <text evidence="2">The sequence shown here is derived from an EMBL/GenBank/DDBJ whole genome shotgun (WGS) entry which is preliminary data.</text>
</comment>
<dbReference type="Proteomes" id="UP001243364">
    <property type="component" value="Unassembled WGS sequence"/>
</dbReference>
<reference evidence="2 3" key="1">
    <citation type="submission" date="2023-07" db="EMBL/GenBank/DDBJ databases">
        <title>Comparative genomics of wheat-associated soil bacteria to identify genetic determinants of phenazine resistance.</title>
        <authorList>
            <person name="Mouncey N."/>
        </authorList>
    </citation>
    <scope>NUCLEOTIDE SEQUENCE [LARGE SCALE GENOMIC DNA]</scope>
    <source>
        <strain evidence="2 3">W4I19-2</strain>
    </source>
</reference>
<feature type="region of interest" description="Disordered" evidence="1">
    <location>
        <begin position="153"/>
        <end position="205"/>
    </location>
</feature>
<feature type="region of interest" description="Disordered" evidence="1">
    <location>
        <begin position="1"/>
        <end position="65"/>
    </location>
</feature>
<sequence length="256" mass="27129">MGARWAETGNAGTRTTADNRGKLRRSAEKQREPRRNSEKRGNAGAVRTARGPEGSEGASTAHARDADVVHVAASYERKHAARVLRDGKTVRGVDHMPKESRERGRRAPSRSERSVNAGDPRVWSSPRRGRPDVPATRGSGDCVGLAGCVHRAHAGPAPNRVRRRAASPQSPLPSGIHTSAEPPPFRSAATLRSPPGGLNPFSGTTATARATVPVGGRNGRACGSCPEVTGQRCDDSPAILRESYVGCVTFQLNEGK</sequence>
<proteinExistence type="predicted"/>
<dbReference type="EMBL" id="JAUSYA010000001">
    <property type="protein sequence ID" value="MDQ0684527.1"/>
    <property type="molecule type" value="Genomic_DNA"/>
</dbReference>
<accession>A0ABU0Q1J9</accession>
<evidence type="ECO:0000256" key="1">
    <source>
        <dbReference type="SAM" id="MobiDB-lite"/>
    </source>
</evidence>
<evidence type="ECO:0000313" key="3">
    <source>
        <dbReference type="Proteomes" id="UP001243364"/>
    </source>
</evidence>
<evidence type="ECO:0000313" key="2">
    <source>
        <dbReference type="EMBL" id="MDQ0684527.1"/>
    </source>
</evidence>